<dbReference type="EMBL" id="JAWDJX010000030">
    <property type="protein sequence ID" value="KAK3050674.1"/>
    <property type="molecule type" value="Genomic_DNA"/>
</dbReference>
<evidence type="ECO:0000256" key="1">
    <source>
        <dbReference type="ARBA" id="ARBA00009009"/>
    </source>
</evidence>
<dbReference type="GO" id="GO:0016787">
    <property type="term" value="F:hydrolase activity"/>
    <property type="evidence" value="ECO:0007669"/>
    <property type="project" value="UniProtKB-KW"/>
</dbReference>
<dbReference type="PANTHER" id="PTHR43283">
    <property type="entry name" value="BETA-LACTAMASE-RELATED"/>
    <property type="match status" value="1"/>
</dbReference>
<evidence type="ECO:0000313" key="4">
    <source>
        <dbReference type="EMBL" id="KAK3050674.1"/>
    </source>
</evidence>
<name>A0AAJ0GAM8_9PEZI</name>
<proteinExistence type="inferred from homology"/>
<feature type="domain" description="Beta-lactamase-related" evidence="3">
    <location>
        <begin position="6"/>
        <end position="370"/>
    </location>
</feature>
<keyword evidence="2" id="KW-0378">Hydrolase</keyword>
<dbReference type="AlphaFoldDB" id="A0AAJ0GAM8"/>
<dbReference type="InterPro" id="IPR001466">
    <property type="entry name" value="Beta-lactam-related"/>
</dbReference>
<keyword evidence="5" id="KW-1185">Reference proteome</keyword>
<sequence>MGKLEQQLEQAVKDGKVPHAVVYATNKDGSFTYSHAAGYNILGTDDPIPEDAVFMLASQTKLMASISALQVVEKGLIGLDDDVAGTLPDLCEQPIIKGFDDKDEPILVKREGKITLRHLLTHTAGLVYDAGHPHLIKLQAKRGNKPNEGSTVESRFTYPLVFEPGTNWTYSCSIDWAGKLVERLTGQTLEEHMKENLWGPLGITGISFWPYENSELKDKVPALTARSPDGKLVLNTEPTINTGSKGCFGGHGAYARMGDYIKILHSILANDGKILKPETVEMMFTPQLSPGAKAGLKAFREGPYAGMMIGENDPKIEADWGLGGILFMQDDDGRRKKGTLNWGGITNPFWLVDREAGLALTFGTQVLPPGDGPTSETITVVEKGVYELAGVKF</sequence>
<reference evidence="4" key="1">
    <citation type="submission" date="2023-04" db="EMBL/GenBank/DDBJ databases">
        <title>Black Yeasts Isolated from many extreme environments.</title>
        <authorList>
            <person name="Coleine C."/>
            <person name="Stajich J.E."/>
            <person name="Selbmann L."/>
        </authorList>
    </citation>
    <scope>NUCLEOTIDE SEQUENCE</scope>
    <source>
        <strain evidence="4">CCFEE 5312</strain>
    </source>
</reference>
<evidence type="ECO:0000313" key="5">
    <source>
        <dbReference type="Proteomes" id="UP001271007"/>
    </source>
</evidence>
<dbReference type="Gene3D" id="3.40.710.10">
    <property type="entry name" value="DD-peptidase/beta-lactamase superfamily"/>
    <property type="match status" value="1"/>
</dbReference>
<gene>
    <name evidence="4" type="ORF">LTR09_008040</name>
</gene>
<evidence type="ECO:0000256" key="2">
    <source>
        <dbReference type="ARBA" id="ARBA00022801"/>
    </source>
</evidence>
<accession>A0AAJ0GAM8</accession>
<dbReference type="PANTHER" id="PTHR43283:SF17">
    <property type="entry name" value="(LOVD), PUTATIVE (AFU_ORTHOLOGUE AFUA_5G00920)-RELATED"/>
    <property type="match status" value="1"/>
</dbReference>
<comment type="caution">
    <text evidence="4">The sequence shown here is derived from an EMBL/GenBank/DDBJ whole genome shotgun (WGS) entry which is preliminary data.</text>
</comment>
<evidence type="ECO:0000259" key="3">
    <source>
        <dbReference type="Pfam" id="PF00144"/>
    </source>
</evidence>
<dbReference type="InterPro" id="IPR012338">
    <property type="entry name" value="Beta-lactam/transpept-like"/>
</dbReference>
<dbReference type="Proteomes" id="UP001271007">
    <property type="component" value="Unassembled WGS sequence"/>
</dbReference>
<protein>
    <recommendedName>
        <fullName evidence="3">Beta-lactamase-related domain-containing protein</fullName>
    </recommendedName>
</protein>
<dbReference type="SUPFAM" id="SSF56601">
    <property type="entry name" value="beta-lactamase/transpeptidase-like"/>
    <property type="match status" value="1"/>
</dbReference>
<organism evidence="4 5">
    <name type="scientific">Extremus antarcticus</name>
    <dbReference type="NCBI Taxonomy" id="702011"/>
    <lineage>
        <taxon>Eukaryota</taxon>
        <taxon>Fungi</taxon>
        <taxon>Dikarya</taxon>
        <taxon>Ascomycota</taxon>
        <taxon>Pezizomycotina</taxon>
        <taxon>Dothideomycetes</taxon>
        <taxon>Dothideomycetidae</taxon>
        <taxon>Mycosphaerellales</taxon>
        <taxon>Extremaceae</taxon>
        <taxon>Extremus</taxon>
    </lineage>
</organism>
<dbReference type="Pfam" id="PF00144">
    <property type="entry name" value="Beta-lactamase"/>
    <property type="match status" value="1"/>
</dbReference>
<dbReference type="InterPro" id="IPR050789">
    <property type="entry name" value="Diverse_Enzym_Activities"/>
</dbReference>
<comment type="similarity">
    <text evidence="1">Belongs to the class-A beta-lactamase family.</text>
</comment>